<feature type="domain" description="HTH araC/xylS-type" evidence="4">
    <location>
        <begin position="192"/>
        <end position="290"/>
    </location>
</feature>
<keyword evidence="3" id="KW-0804">Transcription</keyword>
<sequence length="295" mass="34271">MKKLKNILNLQDDGFKKIMSYYDPKEYNKKNFNDFYIHGLSDDTYEIKMPLPPHRQSTHSIILVTKGYLIAGSGFDHYTVEQKGLIAIPAGQITSLMFMSGDIEGFYLHFSVKYLSQTAIDFLDWLIKPYIRFEDTEIKHLLVLLRRMQELNRSDADESILKSYLTTFLLEMKQSNDFRTRVNFTASEMITSEFKKLLNYYVTKHNSVRFYAEKLNVTTNHLNKSVKSTLAKPASALINEMLVLEAKVLMQKSHMSINEIAAEIGFEDISYFGRFFKKHTGSTPTDYRKLIDLSE</sequence>
<dbReference type="EMBL" id="MAYG01000001">
    <property type="protein sequence ID" value="OCA74429.1"/>
    <property type="molecule type" value="Genomic_DNA"/>
</dbReference>
<dbReference type="PROSITE" id="PS01124">
    <property type="entry name" value="HTH_ARAC_FAMILY_2"/>
    <property type="match status" value="1"/>
</dbReference>
<comment type="caution">
    <text evidence="5">The sequence shown here is derived from an EMBL/GenBank/DDBJ whole genome shotgun (WGS) entry which is preliminary data.</text>
</comment>
<dbReference type="PANTHER" id="PTHR43280">
    <property type="entry name" value="ARAC-FAMILY TRANSCRIPTIONAL REGULATOR"/>
    <property type="match status" value="1"/>
</dbReference>
<evidence type="ECO:0000256" key="3">
    <source>
        <dbReference type="ARBA" id="ARBA00023163"/>
    </source>
</evidence>
<keyword evidence="1" id="KW-0805">Transcription regulation</keyword>
<dbReference type="AlphaFoldDB" id="A0A1B8ZS70"/>
<dbReference type="GO" id="GO:0043565">
    <property type="term" value="F:sequence-specific DNA binding"/>
    <property type="evidence" value="ECO:0007669"/>
    <property type="project" value="InterPro"/>
</dbReference>
<evidence type="ECO:0000259" key="4">
    <source>
        <dbReference type="PROSITE" id="PS01124"/>
    </source>
</evidence>
<protein>
    <recommendedName>
        <fullName evidence="4">HTH araC/xylS-type domain-containing protein</fullName>
    </recommendedName>
</protein>
<dbReference type="GO" id="GO:0003700">
    <property type="term" value="F:DNA-binding transcription factor activity"/>
    <property type="evidence" value="ECO:0007669"/>
    <property type="project" value="InterPro"/>
</dbReference>
<name>A0A1B8ZS70_9FLAO</name>
<dbReference type="InterPro" id="IPR020449">
    <property type="entry name" value="Tscrpt_reg_AraC-type_HTH"/>
</dbReference>
<dbReference type="Proteomes" id="UP000093432">
    <property type="component" value="Unassembled WGS sequence"/>
</dbReference>
<organism evidence="5 6">
    <name type="scientific">Chryseobacterium arthrosphaerae</name>
    <dbReference type="NCBI Taxonomy" id="651561"/>
    <lineage>
        <taxon>Bacteria</taxon>
        <taxon>Pseudomonadati</taxon>
        <taxon>Bacteroidota</taxon>
        <taxon>Flavobacteriia</taxon>
        <taxon>Flavobacteriales</taxon>
        <taxon>Weeksellaceae</taxon>
        <taxon>Chryseobacterium group</taxon>
        <taxon>Chryseobacterium</taxon>
    </lineage>
</organism>
<accession>A0A1B8ZS70</accession>
<reference evidence="6" key="1">
    <citation type="submission" date="2016-07" db="EMBL/GenBank/DDBJ databases">
        <authorList>
            <person name="Florea S."/>
            <person name="Webb J.S."/>
            <person name="Jaromczyk J."/>
            <person name="Schardl C.L."/>
        </authorList>
    </citation>
    <scope>NUCLEOTIDE SEQUENCE [LARGE SCALE GENOMIC DNA]</scope>
    <source>
        <strain evidence="6">CC-VM-7</strain>
    </source>
</reference>
<dbReference type="RefSeq" id="WP_065398418.1">
    <property type="nucleotide sequence ID" value="NZ_MAYG01000001.1"/>
</dbReference>
<dbReference type="SUPFAM" id="SSF51215">
    <property type="entry name" value="Regulatory protein AraC"/>
    <property type="match status" value="1"/>
</dbReference>
<dbReference type="OrthoDB" id="1096411at2"/>
<dbReference type="Gene3D" id="1.10.10.60">
    <property type="entry name" value="Homeodomain-like"/>
    <property type="match status" value="1"/>
</dbReference>
<dbReference type="InterPro" id="IPR037923">
    <property type="entry name" value="HTH-like"/>
</dbReference>
<dbReference type="STRING" id="651561.BBI00_08845"/>
<dbReference type="InterPro" id="IPR009057">
    <property type="entry name" value="Homeodomain-like_sf"/>
</dbReference>
<dbReference type="SUPFAM" id="SSF46689">
    <property type="entry name" value="Homeodomain-like"/>
    <property type="match status" value="1"/>
</dbReference>
<evidence type="ECO:0000256" key="1">
    <source>
        <dbReference type="ARBA" id="ARBA00023015"/>
    </source>
</evidence>
<dbReference type="InterPro" id="IPR018060">
    <property type="entry name" value="HTH_AraC"/>
</dbReference>
<proteinExistence type="predicted"/>
<evidence type="ECO:0000313" key="5">
    <source>
        <dbReference type="EMBL" id="OCA74429.1"/>
    </source>
</evidence>
<evidence type="ECO:0000313" key="6">
    <source>
        <dbReference type="Proteomes" id="UP000093432"/>
    </source>
</evidence>
<dbReference type="Pfam" id="PF12833">
    <property type="entry name" value="HTH_18"/>
    <property type="match status" value="1"/>
</dbReference>
<dbReference type="PRINTS" id="PR00032">
    <property type="entry name" value="HTHARAC"/>
</dbReference>
<evidence type="ECO:0000256" key="2">
    <source>
        <dbReference type="ARBA" id="ARBA00023125"/>
    </source>
</evidence>
<keyword evidence="2" id="KW-0238">DNA-binding</keyword>
<gene>
    <name evidence="5" type="ORF">BBI00_08845</name>
</gene>
<dbReference type="PANTHER" id="PTHR43280:SF32">
    <property type="entry name" value="TRANSCRIPTIONAL REGULATORY PROTEIN"/>
    <property type="match status" value="1"/>
</dbReference>
<dbReference type="SMART" id="SM00342">
    <property type="entry name" value="HTH_ARAC"/>
    <property type="match status" value="1"/>
</dbReference>